<evidence type="ECO:0000256" key="2">
    <source>
        <dbReference type="ARBA" id="ARBA00005254"/>
    </source>
</evidence>
<dbReference type="EC" id="4.2.1.17" evidence="9"/>
<comment type="catalytic activity">
    <reaction evidence="6">
        <text>a (3S)-3-hydroxyacyl-CoA = a (2E)-enoyl-CoA + H2O</text>
        <dbReference type="Rhea" id="RHEA:16105"/>
        <dbReference type="ChEBI" id="CHEBI:15377"/>
        <dbReference type="ChEBI" id="CHEBI:57318"/>
        <dbReference type="ChEBI" id="CHEBI:58856"/>
        <dbReference type="EC" id="4.2.1.17"/>
    </reaction>
</comment>
<dbReference type="InterPro" id="IPR001753">
    <property type="entry name" value="Enoyl-CoA_hydra/iso"/>
</dbReference>
<dbReference type="RefSeq" id="WP_005189487.1">
    <property type="nucleotide sequence ID" value="NZ_CP045804.1"/>
</dbReference>
<comment type="function">
    <text evidence="1">Could possibly oxidize fatty acids using specific components.</text>
</comment>
<evidence type="ECO:0000256" key="8">
    <source>
        <dbReference type="RuleBase" id="RU003707"/>
    </source>
</evidence>
<dbReference type="InterPro" id="IPR029045">
    <property type="entry name" value="ClpP/crotonase-like_dom_sf"/>
</dbReference>
<evidence type="ECO:0000256" key="1">
    <source>
        <dbReference type="ARBA" id="ARBA00002994"/>
    </source>
</evidence>
<dbReference type="EMBL" id="CP045810">
    <property type="protein sequence ID" value="QHN38781.1"/>
    <property type="molecule type" value="Genomic_DNA"/>
</dbReference>
<dbReference type="AlphaFoldDB" id="A0A857LR18"/>
<dbReference type="Gene3D" id="3.90.226.10">
    <property type="entry name" value="2-enoyl-CoA Hydratase, Chain A, domain 1"/>
    <property type="match status" value="1"/>
</dbReference>
<evidence type="ECO:0000256" key="6">
    <source>
        <dbReference type="ARBA" id="ARBA00023709"/>
    </source>
</evidence>
<dbReference type="Pfam" id="PF00378">
    <property type="entry name" value="ECH_1"/>
    <property type="match status" value="1"/>
</dbReference>
<dbReference type="GO" id="GO:0006635">
    <property type="term" value="P:fatty acid beta-oxidation"/>
    <property type="evidence" value="ECO:0007669"/>
    <property type="project" value="TreeGrafter"/>
</dbReference>
<dbReference type="CDD" id="cd06558">
    <property type="entry name" value="crotonase-like"/>
    <property type="match status" value="1"/>
</dbReference>
<evidence type="ECO:0000256" key="4">
    <source>
        <dbReference type="ARBA" id="ARBA00023098"/>
    </source>
</evidence>
<keyword evidence="3" id="KW-0276">Fatty acid metabolism</keyword>
<name>A0A857LR18_9ACTN</name>
<evidence type="ECO:0000256" key="7">
    <source>
        <dbReference type="ARBA" id="ARBA00023717"/>
    </source>
</evidence>
<evidence type="ECO:0000256" key="5">
    <source>
        <dbReference type="ARBA" id="ARBA00023239"/>
    </source>
</evidence>
<accession>A0A857LR18</accession>
<dbReference type="PROSITE" id="PS00166">
    <property type="entry name" value="ENOYL_COA_HYDRATASE"/>
    <property type="match status" value="1"/>
</dbReference>
<comment type="similarity">
    <text evidence="2 8">Belongs to the enoyl-CoA hydratase/isomerase family.</text>
</comment>
<evidence type="ECO:0000313" key="9">
    <source>
        <dbReference type="EMBL" id="QHN38781.1"/>
    </source>
</evidence>
<dbReference type="SUPFAM" id="SSF52096">
    <property type="entry name" value="ClpP/crotonase"/>
    <property type="match status" value="1"/>
</dbReference>
<organism evidence="9">
    <name type="scientific">Gordonia amarae</name>
    <dbReference type="NCBI Taxonomy" id="36821"/>
    <lineage>
        <taxon>Bacteria</taxon>
        <taxon>Bacillati</taxon>
        <taxon>Actinomycetota</taxon>
        <taxon>Actinomycetes</taxon>
        <taxon>Mycobacteriales</taxon>
        <taxon>Gordoniaceae</taxon>
        <taxon>Gordonia</taxon>
    </lineage>
</organism>
<reference evidence="9" key="1">
    <citation type="journal article" date="2021" name="Nat. Microbiol.">
        <title>Cocultivation of an ultrasmall environmental parasitic bacterium with lytic ability against bacteria associated with wastewater foams.</title>
        <authorList>
            <person name="Batinovic S."/>
            <person name="Rose J.J.A."/>
            <person name="Ratcliffe J."/>
            <person name="Seviour R.J."/>
            <person name="Petrovski S."/>
        </authorList>
    </citation>
    <scope>NUCLEOTIDE SEQUENCE</scope>
    <source>
        <strain evidence="9">CON44</strain>
    </source>
</reference>
<dbReference type="PANTHER" id="PTHR11941">
    <property type="entry name" value="ENOYL-COA HYDRATASE-RELATED"/>
    <property type="match status" value="1"/>
</dbReference>
<proteinExistence type="inferred from homology"/>
<dbReference type="PANTHER" id="PTHR11941:SF169">
    <property type="entry name" value="(7AS)-7A-METHYL-1,5-DIOXO-2,3,5,6,7,7A-HEXAHYDRO-1H-INDENE-CARBOXYL-COA HYDROLASE"/>
    <property type="match status" value="1"/>
</dbReference>
<dbReference type="GO" id="GO:0004300">
    <property type="term" value="F:enoyl-CoA hydratase activity"/>
    <property type="evidence" value="ECO:0007669"/>
    <property type="project" value="UniProtKB-EC"/>
</dbReference>
<evidence type="ECO:0000256" key="3">
    <source>
        <dbReference type="ARBA" id="ARBA00022832"/>
    </source>
</evidence>
<comment type="catalytic activity">
    <reaction evidence="7">
        <text>a 4-saturated-(3S)-3-hydroxyacyl-CoA = a (3E)-enoyl-CoA + H2O</text>
        <dbReference type="Rhea" id="RHEA:20724"/>
        <dbReference type="ChEBI" id="CHEBI:15377"/>
        <dbReference type="ChEBI" id="CHEBI:58521"/>
        <dbReference type="ChEBI" id="CHEBI:137480"/>
        <dbReference type="EC" id="4.2.1.17"/>
    </reaction>
</comment>
<gene>
    <name evidence="9" type="ORF">GII30_05975</name>
</gene>
<protein>
    <submittedName>
        <fullName evidence="9">Enoyl-CoA hydratase</fullName>
        <ecNumber evidence="9">4.2.1.17</ecNumber>
    </submittedName>
</protein>
<dbReference type="InterPro" id="IPR018376">
    <property type="entry name" value="Enoyl-CoA_hyd/isom_CS"/>
</dbReference>
<keyword evidence="5 9" id="KW-0456">Lyase</keyword>
<keyword evidence="4" id="KW-0443">Lipid metabolism</keyword>
<sequence length="242" mass="25399">MIRSSQTDAVVTIELDRAEKRNALNEDMLSGLSDAFSAAVDGGARAIVLTGRGPVFSAGADLSGPVYDLGFLDNLLALMEKIESVPVPVIAAVSGAAIGAGLQLAMAADLRVLSAGTLVAIPAAKLGVAVDEWTIRRLVTLVGAGQARNILIGCETLSAERGVELGFTNRIGDLAAAQAWAAEIAELAPLTLQHYKLVLNAEAREEPAPERVAAMQRCWISEDMAEARAARAAKRKPEFKGR</sequence>
<dbReference type="NCBIfam" id="NF005891">
    <property type="entry name" value="PRK07854.1"/>
    <property type="match status" value="1"/>
</dbReference>